<keyword evidence="2" id="KW-1185">Reference proteome</keyword>
<name>A0A084AQ13_STACB</name>
<dbReference type="AlphaFoldDB" id="A0A084AQ13"/>
<sequence length="558" mass="63520">MSSAAEVLPWLYCPPNPTLPSNFASCSTQCWPDYTPRMASGPSTDRASSFSLEDLSSELIALLCEWMRDVDPSSLWHLRLVSRRLNAVATPIAYRVLRMNEALLDLDAEQRYPQVFDHISAFTTQVIVRSDLEPAGIRRVLARVDRLSKIQWHYVDGQIHLDGHWIPSDILNMEQAVACGTRLSIEGLPLREFKGHLADAYLRAVPTSLLVSLKLRTPAPLLTARLDSLRLLLVRSSKLEEFHYEDRGQGTSFRFEKGERMPALKELALRSYDWDHTPQEVRSHWDFSKIRTLRLVSVPSFNFLRSVPFSEFAGLQTLQIDDYSAHLADRRQEATGDLYTLVKENIRALRVLDITCHTESFPLDAILQHSASLQVLRFRNHVGFGDENRRCPTMAPADLAVLASKLSYVHSLELDMDVHTCDPTQFLQALSGFPSLREITLHMQTVIGSFNEPEAGEDADFDMAMQTFRMLLNFRRQAEAQRPWKRVTINVGGWKRVMARRASTLWRERNARGVFAERCFVLQKSEEGEYGVHEELSVEASSRTCTPERQHAGLPTLA</sequence>
<evidence type="ECO:0000313" key="1">
    <source>
        <dbReference type="EMBL" id="KEY67392.1"/>
    </source>
</evidence>
<evidence type="ECO:0008006" key="3">
    <source>
        <dbReference type="Google" id="ProtNLM"/>
    </source>
</evidence>
<accession>A0A084AQ13</accession>
<dbReference type="SUPFAM" id="SSF52047">
    <property type="entry name" value="RNI-like"/>
    <property type="match status" value="1"/>
</dbReference>
<dbReference type="OrthoDB" id="3594971at2759"/>
<dbReference type="EMBL" id="KL648620">
    <property type="protein sequence ID" value="KEY67392.1"/>
    <property type="molecule type" value="Genomic_DNA"/>
</dbReference>
<protein>
    <recommendedName>
        <fullName evidence="3">F-box domain-containing protein</fullName>
    </recommendedName>
</protein>
<gene>
    <name evidence="1" type="ORF">S7711_08874</name>
</gene>
<organism evidence="1 2">
    <name type="scientific">Stachybotrys chartarum (strain CBS 109288 / IBT 7711)</name>
    <name type="common">Toxic black mold</name>
    <name type="synonym">Stilbospora chartarum</name>
    <dbReference type="NCBI Taxonomy" id="1280523"/>
    <lineage>
        <taxon>Eukaryota</taxon>
        <taxon>Fungi</taxon>
        <taxon>Dikarya</taxon>
        <taxon>Ascomycota</taxon>
        <taxon>Pezizomycotina</taxon>
        <taxon>Sordariomycetes</taxon>
        <taxon>Hypocreomycetidae</taxon>
        <taxon>Hypocreales</taxon>
        <taxon>Stachybotryaceae</taxon>
        <taxon>Stachybotrys</taxon>
    </lineage>
</organism>
<dbReference type="HOGENOM" id="CLU_025527_0_0_1"/>
<dbReference type="InterPro" id="IPR032675">
    <property type="entry name" value="LRR_dom_sf"/>
</dbReference>
<evidence type="ECO:0000313" key="2">
    <source>
        <dbReference type="Proteomes" id="UP000028045"/>
    </source>
</evidence>
<dbReference type="Proteomes" id="UP000028045">
    <property type="component" value="Unassembled WGS sequence"/>
</dbReference>
<reference evidence="1 2" key="1">
    <citation type="journal article" date="2014" name="BMC Genomics">
        <title>Comparative genome sequencing reveals chemotype-specific gene clusters in the toxigenic black mold Stachybotrys.</title>
        <authorList>
            <person name="Semeiks J."/>
            <person name="Borek D."/>
            <person name="Otwinowski Z."/>
            <person name="Grishin N.V."/>
        </authorList>
    </citation>
    <scope>NUCLEOTIDE SEQUENCE [LARGE SCALE GENOMIC DNA]</scope>
    <source>
        <strain evidence="2">CBS 109288 / IBT 7711</strain>
    </source>
</reference>
<dbReference type="Gene3D" id="3.80.10.10">
    <property type="entry name" value="Ribonuclease Inhibitor"/>
    <property type="match status" value="1"/>
</dbReference>
<proteinExistence type="predicted"/>